<dbReference type="AlphaFoldDB" id="A0A9P3G957"/>
<reference evidence="2 3" key="1">
    <citation type="submission" date="2021-08" db="EMBL/GenBank/DDBJ databases">
        <title>Draft Genome Sequence of Phanerochaete sordida strain YK-624.</title>
        <authorList>
            <person name="Mori T."/>
            <person name="Dohra H."/>
            <person name="Suzuki T."/>
            <person name="Kawagishi H."/>
            <person name="Hirai H."/>
        </authorList>
    </citation>
    <scope>NUCLEOTIDE SEQUENCE [LARGE SCALE GENOMIC DNA]</scope>
    <source>
        <strain evidence="2 3">YK-624</strain>
    </source>
</reference>
<comment type="caution">
    <text evidence="2">The sequence shown here is derived from an EMBL/GenBank/DDBJ whole genome shotgun (WGS) entry which is preliminary data.</text>
</comment>
<gene>
    <name evidence="2" type="ORF">PsYK624_077020</name>
</gene>
<feature type="signal peptide" evidence="1">
    <location>
        <begin position="1"/>
        <end position="16"/>
    </location>
</feature>
<organism evidence="2 3">
    <name type="scientific">Phanerochaete sordida</name>
    <dbReference type="NCBI Taxonomy" id="48140"/>
    <lineage>
        <taxon>Eukaryota</taxon>
        <taxon>Fungi</taxon>
        <taxon>Dikarya</taxon>
        <taxon>Basidiomycota</taxon>
        <taxon>Agaricomycotina</taxon>
        <taxon>Agaricomycetes</taxon>
        <taxon>Polyporales</taxon>
        <taxon>Phanerochaetaceae</taxon>
        <taxon>Phanerochaete</taxon>
    </lineage>
</organism>
<evidence type="ECO:0000313" key="2">
    <source>
        <dbReference type="EMBL" id="GJE91552.1"/>
    </source>
</evidence>
<dbReference type="EMBL" id="BPQB01000022">
    <property type="protein sequence ID" value="GJE91552.1"/>
    <property type="molecule type" value="Genomic_DNA"/>
</dbReference>
<dbReference type="InterPro" id="IPR045469">
    <property type="entry name" value="Nis1"/>
</dbReference>
<keyword evidence="3" id="KW-1185">Reference proteome</keyword>
<dbReference type="Pfam" id="PF19271">
    <property type="entry name" value="Nis1"/>
    <property type="match status" value="1"/>
</dbReference>
<proteinExistence type="predicted"/>
<feature type="chain" id="PRO_5040458240" evidence="1">
    <location>
        <begin position="17"/>
        <end position="140"/>
    </location>
</feature>
<name>A0A9P3G957_9APHY</name>
<keyword evidence="1" id="KW-0732">Signal</keyword>
<evidence type="ECO:0000256" key="1">
    <source>
        <dbReference type="SAM" id="SignalP"/>
    </source>
</evidence>
<dbReference type="Proteomes" id="UP000703269">
    <property type="component" value="Unassembled WGS sequence"/>
</dbReference>
<evidence type="ECO:0000313" key="3">
    <source>
        <dbReference type="Proteomes" id="UP000703269"/>
    </source>
</evidence>
<sequence>MKYILALAAFAASALAQGISIASPASGSSVYPGQYITVEIDKPNFIDAEVDVAIVLSMAPCPSNGCSAGALGDILYKGPFNPQPEQGKPEPHENFSVETPTWFTPGNQVALIATYFDLVGAGPDPNIVQQFMPLNVVQGP</sequence>
<protein>
    <submittedName>
        <fullName evidence="2">Uncharacterized protein</fullName>
    </submittedName>
</protein>
<dbReference type="OrthoDB" id="2841294at2759"/>
<accession>A0A9P3G957</accession>